<dbReference type="FunFam" id="1.10.10.10:FF:000007">
    <property type="entry name" value="Ferric uptake regulation protein"/>
    <property type="match status" value="1"/>
</dbReference>
<dbReference type="SUPFAM" id="SSF46785">
    <property type="entry name" value="Winged helix' DNA-binding domain"/>
    <property type="match status" value="1"/>
</dbReference>
<feature type="binding site" evidence="11">
    <location>
        <position position="98"/>
    </location>
    <ligand>
        <name>Zn(2+)</name>
        <dbReference type="ChEBI" id="CHEBI:29105"/>
    </ligand>
</feature>
<organism evidence="12 13">
    <name type="scientific">Atribacter laminatus</name>
    <dbReference type="NCBI Taxonomy" id="2847778"/>
    <lineage>
        <taxon>Bacteria</taxon>
        <taxon>Pseudomonadati</taxon>
        <taxon>Atribacterota</taxon>
        <taxon>Atribacteria</taxon>
        <taxon>Atribacterales</taxon>
        <taxon>Atribacteraceae</taxon>
        <taxon>Atribacter</taxon>
    </lineage>
</organism>
<evidence type="ECO:0000256" key="11">
    <source>
        <dbReference type="PIRSR" id="PIRSR602481-1"/>
    </source>
</evidence>
<evidence type="ECO:0000256" key="1">
    <source>
        <dbReference type="ARBA" id="ARBA00004496"/>
    </source>
</evidence>
<dbReference type="InterPro" id="IPR036390">
    <property type="entry name" value="WH_DNA-bd_sf"/>
</dbReference>
<comment type="subcellular location">
    <subcellularLocation>
        <location evidence="1">Cytoplasm</location>
    </subcellularLocation>
</comment>
<keyword evidence="13" id="KW-1185">Reference proteome</keyword>
<evidence type="ECO:0000256" key="6">
    <source>
        <dbReference type="ARBA" id="ARBA00022723"/>
    </source>
</evidence>
<keyword evidence="4" id="KW-0963">Cytoplasm</keyword>
<name>A0A7T1ALI1_ATRLM</name>
<dbReference type="Proteomes" id="UP000594463">
    <property type="component" value="Chromosome"/>
</dbReference>
<evidence type="ECO:0000256" key="4">
    <source>
        <dbReference type="ARBA" id="ARBA00022490"/>
    </source>
</evidence>
<keyword evidence="5" id="KW-0678">Repressor</keyword>
<feature type="binding site" evidence="11">
    <location>
        <position position="95"/>
    </location>
    <ligand>
        <name>Zn(2+)</name>
        <dbReference type="ChEBI" id="CHEBI:29105"/>
    </ligand>
</feature>
<dbReference type="EMBL" id="CP065383">
    <property type="protein sequence ID" value="QPM68133.1"/>
    <property type="molecule type" value="Genomic_DNA"/>
</dbReference>
<dbReference type="GO" id="GO:0005737">
    <property type="term" value="C:cytoplasm"/>
    <property type="evidence" value="ECO:0007669"/>
    <property type="project" value="UniProtKB-SubCell"/>
</dbReference>
<keyword evidence="10" id="KW-0804">Transcription</keyword>
<dbReference type="CDD" id="cd07153">
    <property type="entry name" value="Fur_like"/>
    <property type="match status" value="1"/>
</dbReference>
<proteinExistence type="inferred from homology"/>
<sequence>MDKPLQEIVNELKKRNIRPSYQRLKILEYLMKERYHPTVEDIYFDLLKKIPTLSKSTIYNTLKLFIEKKLIKEVSIENNETRYDIILTNHGHFKCNKCGVIIDFKVNIDDFIAENLNDYKIQEKNVTFKGICPKCFKEK</sequence>
<accession>A0A7T1ALI1</accession>
<feature type="binding site" evidence="11">
    <location>
        <position position="135"/>
    </location>
    <ligand>
        <name>Zn(2+)</name>
        <dbReference type="ChEBI" id="CHEBI:29105"/>
    </ligand>
</feature>
<feature type="binding site" evidence="11">
    <location>
        <position position="132"/>
    </location>
    <ligand>
        <name>Zn(2+)</name>
        <dbReference type="ChEBI" id="CHEBI:29105"/>
    </ligand>
</feature>
<protein>
    <recommendedName>
        <fullName evidence="3">Ferric uptake regulation protein</fullName>
    </recommendedName>
</protein>
<evidence type="ECO:0000313" key="13">
    <source>
        <dbReference type="Proteomes" id="UP000594463"/>
    </source>
</evidence>
<dbReference type="RefSeq" id="WP_218113292.1">
    <property type="nucleotide sequence ID" value="NZ_CP065383.1"/>
</dbReference>
<dbReference type="Gene3D" id="1.10.10.10">
    <property type="entry name" value="Winged helix-like DNA-binding domain superfamily/Winged helix DNA-binding domain"/>
    <property type="match status" value="1"/>
</dbReference>
<dbReference type="Pfam" id="PF01475">
    <property type="entry name" value="FUR"/>
    <property type="match status" value="1"/>
</dbReference>
<dbReference type="InterPro" id="IPR043135">
    <property type="entry name" value="Fur_C"/>
</dbReference>
<evidence type="ECO:0000256" key="5">
    <source>
        <dbReference type="ARBA" id="ARBA00022491"/>
    </source>
</evidence>
<dbReference type="InterPro" id="IPR036388">
    <property type="entry name" value="WH-like_DNA-bd_sf"/>
</dbReference>
<reference evidence="12 13" key="1">
    <citation type="journal article" date="2021" name="Nat. Commun.">
        <title>Isolation of a member of the candidate phylum Atribacteria reveals a unique cell membrane structure.</title>
        <authorList>
            <person name="Taiki K."/>
            <person name="Nobu M.K."/>
            <person name="Kusada H."/>
            <person name="Meng X.-Y."/>
            <person name="Hosoki N."/>
            <person name="Uematsu K."/>
            <person name="Yoshioka H."/>
            <person name="Kamagata Y."/>
            <person name="Tamaki H."/>
        </authorList>
    </citation>
    <scope>NUCLEOTIDE SEQUENCE [LARGE SCALE GENOMIC DNA]</scope>
    <source>
        <strain evidence="12 13">RT761</strain>
    </source>
</reference>
<dbReference type="Gene3D" id="3.30.1490.190">
    <property type="match status" value="1"/>
</dbReference>
<dbReference type="KEGG" id="alam:RT761_01347"/>
<dbReference type="GO" id="GO:0003700">
    <property type="term" value="F:DNA-binding transcription factor activity"/>
    <property type="evidence" value="ECO:0007669"/>
    <property type="project" value="InterPro"/>
</dbReference>
<dbReference type="PANTHER" id="PTHR33202">
    <property type="entry name" value="ZINC UPTAKE REGULATION PROTEIN"/>
    <property type="match status" value="1"/>
</dbReference>
<dbReference type="InterPro" id="IPR002481">
    <property type="entry name" value="FUR"/>
</dbReference>
<gene>
    <name evidence="12" type="primary">perR</name>
    <name evidence="12" type="ORF">RT761_01347</name>
</gene>
<keyword evidence="8" id="KW-0805">Transcription regulation</keyword>
<dbReference type="GO" id="GO:0000976">
    <property type="term" value="F:transcription cis-regulatory region binding"/>
    <property type="evidence" value="ECO:0007669"/>
    <property type="project" value="TreeGrafter"/>
</dbReference>
<dbReference type="GO" id="GO:0045892">
    <property type="term" value="P:negative regulation of DNA-templated transcription"/>
    <property type="evidence" value="ECO:0007669"/>
    <property type="project" value="TreeGrafter"/>
</dbReference>
<dbReference type="AlphaFoldDB" id="A0A7T1ALI1"/>
<keyword evidence="6 11" id="KW-0479">Metal-binding</keyword>
<keyword evidence="9" id="KW-0238">DNA-binding</keyword>
<dbReference type="PANTHER" id="PTHR33202:SF8">
    <property type="entry name" value="PEROXIDE-RESPONSIVE REPRESSOR PERR"/>
    <property type="match status" value="1"/>
</dbReference>
<evidence type="ECO:0000256" key="2">
    <source>
        <dbReference type="ARBA" id="ARBA00007957"/>
    </source>
</evidence>
<evidence type="ECO:0000256" key="9">
    <source>
        <dbReference type="ARBA" id="ARBA00023125"/>
    </source>
</evidence>
<evidence type="ECO:0000256" key="3">
    <source>
        <dbReference type="ARBA" id="ARBA00020910"/>
    </source>
</evidence>
<evidence type="ECO:0000256" key="7">
    <source>
        <dbReference type="ARBA" id="ARBA00022833"/>
    </source>
</evidence>
<dbReference type="GO" id="GO:1900376">
    <property type="term" value="P:regulation of secondary metabolite biosynthetic process"/>
    <property type="evidence" value="ECO:0007669"/>
    <property type="project" value="TreeGrafter"/>
</dbReference>
<keyword evidence="7 11" id="KW-0862">Zinc</keyword>
<evidence type="ECO:0000256" key="10">
    <source>
        <dbReference type="ARBA" id="ARBA00023163"/>
    </source>
</evidence>
<evidence type="ECO:0000256" key="8">
    <source>
        <dbReference type="ARBA" id="ARBA00023015"/>
    </source>
</evidence>
<comment type="similarity">
    <text evidence="2">Belongs to the Fur family.</text>
</comment>
<dbReference type="GO" id="GO:0008270">
    <property type="term" value="F:zinc ion binding"/>
    <property type="evidence" value="ECO:0007669"/>
    <property type="project" value="TreeGrafter"/>
</dbReference>
<comment type="cofactor">
    <cofactor evidence="11">
        <name>Zn(2+)</name>
        <dbReference type="ChEBI" id="CHEBI:29105"/>
    </cofactor>
    <text evidence="11">Binds 1 zinc ion per subunit.</text>
</comment>
<evidence type="ECO:0000313" key="12">
    <source>
        <dbReference type="EMBL" id="QPM68133.1"/>
    </source>
</evidence>